<proteinExistence type="inferred from homology"/>
<dbReference type="Gene3D" id="1.10.3720.10">
    <property type="entry name" value="MetI-like"/>
    <property type="match status" value="1"/>
</dbReference>
<dbReference type="EMBL" id="AZEY01000073">
    <property type="protein sequence ID" value="KRL65203.1"/>
    <property type="molecule type" value="Genomic_DNA"/>
</dbReference>
<evidence type="ECO:0000256" key="7">
    <source>
        <dbReference type="RuleBase" id="RU363032"/>
    </source>
</evidence>
<dbReference type="STRING" id="1423739.FC85_GL000344"/>
<evidence type="ECO:0000313" key="10">
    <source>
        <dbReference type="Proteomes" id="UP000052013"/>
    </source>
</evidence>
<dbReference type="PATRIC" id="fig|1423739.3.peg.363"/>
<accession>A0A0R1SHC8</accession>
<dbReference type="PROSITE" id="PS50928">
    <property type="entry name" value="ABC_TM1"/>
    <property type="match status" value="1"/>
</dbReference>
<evidence type="ECO:0000256" key="1">
    <source>
        <dbReference type="ARBA" id="ARBA00004651"/>
    </source>
</evidence>
<evidence type="ECO:0000256" key="3">
    <source>
        <dbReference type="ARBA" id="ARBA00022475"/>
    </source>
</evidence>
<evidence type="ECO:0000259" key="8">
    <source>
        <dbReference type="PROSITE" id="PS50928"/>
    </source>
</evidence>
<reference evidence="9 10" key="1">
    <citation type="journal article" date="2015" name="Genome Announc.">
        <title>Expanding the biotechnology potential of lactobacilli through comparative genomics of 213 strains and associated genera.</title>
        <authorList>
            <person name="Sun Z."/>
            <person name="Harris H.M."/>
            <person name="McCann A."/>
            <person name="Guo C."/>
            <person name="Argimon S."/>
            <person name="Zhang W."/>
            <person name="Yang X."/>
            <person name="Jeffery I.B."/>
            <person name="Cooney J.C."/>
            <person name="Kagawa T.F."/>
            <person name="Liu W."/>
            <person name="Song Y."/>
            <person name="Salvetti E."/>
            <person name="Wrobel A."/>
            <person name="Rasinkangas P."/>
            <person name="Parkhill J."/>
            <person name="Rea M.C."/>
            <person name="O'Sullivan O."/>
            <person name="Ritari J."/>
            <person name="Douillard F.P."/>
            <person name="Paul Ross R."/>
            <person name="Yang R."/>
            <person name="Briner A.E."/>
            <person name="Felis G.E."/>
            <person name="de Vos W.M."/>
            <person name="Barrangou R."/>
            <person name="Klaenhammer T.R."/>
            <person name="Caufield P.W."/>
            <person name="Cui Y."/>
            <person name="Zhang H."/>
            <person name="O'Toole P.W."/>
        </authorList>
    </citation>
    <scope>NUCLEOTIDE SEQUENCE [LARGE SCALE GENOMIC DNA]</scope>
    <source>
        <strain evidence="9 10">DSM 14421</strain>
    </source>
</reference>
<dbReference type="SUPFAM" id="SSF161098">
    <property type="entry name" value="MetI-like"/>
    <property type="match status" value="1"/>
</dbReference>
<name>A0A0R1SHC8_9LACO</name>
<feature type="transmembrane region" description="Helical" evidence="7">
    <location>
        <begin position="158"/>
        <end position="179"/>
    </location>
</feature>
<dbReference type="PANTHER" id="PTHR30043:SF1">
    <property type="entry name" value="ABC TRANSPORT SYSTEM PERMEASE PROTEIN P69"/>
    <property type="match status" value="1"/>
</dbReference>
<feature type="transmembrane region" description="Helical" evidence="7">
    <location>
        <begin position="263"/>
        <end position="282"/>
    </location>
</feature>
<keyword evidence="5 7" id="KW-1133">Transmembrane helix</keyword>
<keyword evidence="6 7" id="KW-0472">Membrane</keyword>
<evidence type="ECO:0000256" key="2">
    <source>
        <dbReference type="ARBA" id="ARBA00022448"/>
    </source>
</evidence>
<gene>
    <name evidence="9" type="ORF">FC85_GL000344</name>
</gene>
<evidence type="ECO:0000256" key="6">
    <source>
        <dbReference type="ARBA" id="ARBA00023136"/>
    </source>
</evidence>
<comment type="caution">
    <text evidence="9">The sequence shown here is derived from an EMBL/GenBank/DDBJ whole genome shotgun (WGS) entry which is preliminary data.</text>
</comment>
<dbReference type="PANTHER" id="PTHR30043">
    <property type="entry name" value="PHOSPHONATES TRANSPORT SYSTEM PERMEASE PROTEIN"/>
    <property type="match status" value="1"/>
</dbReference>
<keyword evidence="2 7" id="KW-0813">Transport</keyword>
<keyword evidence="3" id="KW-1003">Cell membrane</keyword>
<feature type="transmembrane region" description="Helical" evidence="7">
    <location>
        <begin position="37"/>
        <end position="57"/>
    </location>
</feature>
<comment type="subcellular location">
    <subcellularLocation>
        <location evidence="1 7">Cell membrane</location>
        <topology evidence="1 7">Multi-pass membrane protein</topology>
    </subcellularLocation>
</comment>
<dbReference type="GO" id="GO:0005886">
    <property type="term" value="C:plasma membrane"/>
    <property type="evidence" value="ECO:0007669"/>
    <property type="project" value="UniProtKB-SubCell"/>
</dbReference>
<dbReference type="InterPro" id="IPR035906">
    <property type="entry name" value="MetI-like_sf"/>
</dbReference>
<dbReference type="InterPro" id="IPR000515">
    <property type="entry name" value="MetI-like"/>
</dbReference>
<dbReference type="GO" id="GO:0055085">
    <property type="term" value="P:transmembrane transport"/>
    <property type="evidence" value="ECO:0007669"/>
    <property type="project" value="InterPro"/>
</dbReference>
<evidence type="ECO:0000313" key="9">
    <source>
        <dbReference type="EMBL" id="KRL65203.1"/>
    </source>
</evidence>
<dbReference type="AlphaFoldDB" id="A0A0R1SHC8"/>
<organism evidence="9 10">
    <name type="scientific">Lentilactobacillus diolivorans DSM 14421</name>
    <dbReference type="NCBI Taxonomy" id="1423739"/>
    <lineage>
        <taxon>Bacteria</taxon>
        <taxon>Bacillati</taxon>
        <taxon>Bacillota</taxon>
        <taxon>Bacilli</taxon>
        <taxon>Lactobacillales</taxon>
        <taxon>Lactobacillaceae</taxon>
        <taxon>Lentilactobacillus</taxon>
    </lineage>
</organism>
<dbReference type="Proteomes" id="UP000052013">
    <property type="component" value="Unassembled WGS sequence"/>
</dbReference>
<feature type="transmembrane region" description="Helical" evidence="7">
    <location>
        <begin position="128"/>
        <end position="152"/>
    </location>
</feature>
<feature type="domain" description="ABC transmembrane type-1" evidence="8">
    <location>
        <begin position="95"/>
        <end position="279"/>
    </location>
</feature>
<keyword evidence="4 7" id="KW-0812">Transmembrane</keyword>
<sequence length="290" mass="31837">MHSMINKPERQLTINPVVASELPNPSVHRIHDSRRTLMRTILLVLVGVTALTMPSLIPHGLNLWAAFGNFAENLKIMFVTPRTGNDTWQVLWVALAQSISLAFLTTVIGSIVAFFFALMGSHKLSPSWLVYTVQSVMAFIRAIPTILWVLIYSVALGLGANAAVIGLTFHSVAYLTKVYADSIDDLSGDSLSSLSAIGVGFWPIVTQAVIPETMPNLLSWTFIRFEINFTNAVAVGAAAGAGGIGYQLYMASGFYFDFHEVGLIVYMLLLFAVILEIISYMLRNKVIKQH</sequence>
<dbReference type="Pfam" id="PF00528">
    <property type="entry name" value="BPD_transp_1"/>
    <property type="match status" value="1"/>
</dbReference>
<comment type="similarity">
    <text evidence="7">Belongs to the binding-protein-dependent transport system permease family.</text>
</comment>
<evidence type="ECO:0000256" key="4">
    <source>
        <dbReference type="ARBA" id="ARBA00022692"/>
    </source>
</evidence>
<feature type="transmembrane region" description="Helical" evidence="7">
    <location>
        <begin position="90"/>
        <end position="116"/>
    </location>
</feature>
<evidence type="ECO:0000256" key="5">
    <source>
        <dbReference type="ARBA" id="ARBA00022989"/>
    </source>
</evidence>
<protein>
    <submittedName>
        <fullName evidence="9">Phosphonate ABC transporter, permease protein PhnE</fullName>
    </submittedName>
</protein>